<dbReference type="PROSITE" id="PS50977">
    <property type="entry name" value="HTH_TETR_2"/>
    <property type="match status" value="1"/>
</dbReference>
<dbReference type="Gene3D" id="1.10.357.10">
    <property type="entry name" value="Tetracycline Repressor, domain 2"/>
    <property type="match status" value="1"/>
</dbReference>
<evidence type="ECO:0000256" key="3">
    <source>
        <dbReference type="ARBA" id="ARBA00023125"/>
    </source>
</evidence>
<dbReference type="EMBL" id="VLLL01000005">
    <property type="protein sequence ID" value="TWJ14741.1"/>
    <property type="molecule type" value="Genomic_DNA"/>
</dbReference>
<dbReference type="PRINTS" id="PR00455">
    <property type="entry name" value="HTHTETR"/>
</dbReference>
<evidence type="ECO:0000256" key="1">
    <source>
        <dbReference type="ARBA" id="ARBA00022491"/>
    </source>
</evidence>
<name>A0A562VA74_9ACTN</name>
<dbReference type="OrthoDB" id="2356263at2"/>
<dbReference type="InterPro" id="IPR039538">
    <property type="entry name" value="BetI_C"/>
</dbReference>
<proteinExistence type="predicted"/>
<dbReference type="Proteomes" id="UP000321617">
    <property type="component" value="Unassembled WGS sequence"/>
</dbReference>
<gene>
    <name evidence="7" type="ORF">LX16_0430</name>
</gene>
<dbReference type="InterPro" id="IPR050109">
    <property type="entry name" value="HTH-type_TetR-like_transc_reg"/>
</dbReference>
<evidence type="ECO:0000256" key="4">
    <source>
        <dbReference type="ARBA" id="ARBA00023163"/>
    </source>
</evidence>
<sequence length="193" mass="20309">MGQRDDLLAGAKKCLVEKGYSRTTARDVAAVSGANLASIGYHFGSKDNLMSLATLELVSEWGDTIEAAVHAARAADPAARLERLLDTLFADVRADRSLQVASIQAYAQALFVPDIRDRLARDVGIGRRELAAMALGVEPDRVDEETARGLGATLHAMIVGFVVQALLDPDSAPTGAEVVGALRAVTRDAPTAG</sequence>
<dbReference type="GO" id="GO:0003700">
    <property type="term" value="F:DNA-binding transcription factor activity"/>
    <property type="evidence" value="ECO:0007669"/>
    <property type="project" value="TreeGrafter"/>
</dbReference>
<keyword evidence="1" id="KW-0678">Repressor</keyword>
<keyword evidence="3 5" id="KW-0238">DNA-binding</keyword>
<dbReference type="AlphaFoldDB" id="A0A562VA74"/>
<dbReference type="PANTHER" id="PTHR30055:SF219">
    <property type="entry name" value="TRANSCRIPTIONAL REGULATORY PROTEIN"/>
    <property type="match status" value="1"/>
</dbReference>
<keyword evidence="4" id="KW-0804">Transcription</keyword>
<dbReference type="RefSeq" id="WP_147132290.1">
    <property type="nucleotide sequence ID" value="NZ_BAABIJ010000001.1"/>
</dbReference>
<evidence type="ECO:0000313" key="7">
    <source>
        <dbReference type="EMBL" id="TWJ14741.1"/>
    </source>
</evidence>
<dbReference type="PANTHER" id="PTHR30055">
    <property type="entry name" value="HTH-TYPE TRANSCRIPTIONAL REGULATOR RUTR"/>
    <property type="match status" value="1"/>
</dbReference>
<reference evidence="7 8" key="1">
    <citation type="journal article" date="2013" name="Stand. Genomic Sci.">
        <title>Genomic Encyclopedia of Type Strains, Phase I: The one thousand microbial genomes (KMG-I) project.</title>
        <authorList>
            <person name="Kyrpides N.C."/>
            <person name="Woyke T."/>
            <person name="Eisen J.A."/>
            <person name="Garrity G."/>
            <person name="Lilburn T.G."/>
            <person name="Beck B.J."/>
            <person name="Whitman W.B."/>
            <person name="Hugenholtz P."/>
            <person name="Klenk H.P."/>
        </authorList>
    </citation>
    <scope>NUCLEOTIDE SEQUENCE [LARGE SCALE GENOMIC DNA]</scope>
    <source>
        <strain evidence="7 8">DSM 45044</strain>
    </source>
</reference>
<dbReference type="Pfam" id="PF00440">
    <property type="entry name" value="TetR_N"/>
    <property type="match status" value="1"/>
</dbReference>
<keyword evidence="8" id="KW-1185">Reference proteome</keyword>
<dbReference type="SUPFAM" id="SSF46689">
    <property type="entry name" value="Homeodomain-like"/>
    <property type="match status" value="1"/>
</dbReference>
<protein>
    <submittedName>
        <fullName evidence="7">TetR family transcriptional regulator</fullName>
    </submittedName>
</protein>
<organism evidence="7 8">
    <name type="scientific">Stackebrandtia albiflava</name>
    <dbReference type="NCBI Taxonomy" id="406432"/>
    <lineage>
        <taxon>Bacteria</taxon>
        <taxon>Bacillati</taxon>
        <taxon>Actinomycetota</taxon>
        <taxon>Actinomycetes</taxon>
        <taxon>Glycomycetales</taxon>
        <taxon>Glycomycetaceae</taxon>
        <taxon>Stackebrandtia</taxon>
    </lineage>
</organism>
<comment type="caution">
    <text evidence="7">The sequence shown here is derived from an EMBL/GenBank/DDBJ whole genome shotgun (WGS) entry which is preliminary data.</text>
</comment>
<evidence type="ECO:0000256" key="2">
    <source>
        <dbReference type="ARBA" id="ARBA00023015"/>
    </source>
</evidence>
<evidence type="ECO:0000259" key="6">
    <source>
        <dbReference type="PROSITE" id="PS50977"/>
    </source>
</evidence>
<dbReference type="InterPro" id="IPR036271">
    <property type="entry name" value="Tet_transcr_reg_TetR-rel_C_sf"/>
</dbReference>
<dbReference type="GO" id="GO:0000976">
    <property type="term" value="F:transcription cis-regulatory region binding"/>
    <property type="evidence" value="ECO:0007669"/>
    <property type="project" value="TreeGrafter"/>
</dbReference>
<dbReference type="SUPFAM" id="SSF48498">
    <property type="entry name" value="Tetracyclin repressor-like, C-terminal domain"/>
    <property type="match status" value="1"/>
</dbReference>
<keyword evidence="2" id="KW-0805">Transcription regulation</keyword>
<evidence type="ECO:0000256" key="5">
    <source>
        <dbReference type="PROSITE-ProRule" id="PRU00335"/>
    </source>
</evidence>
<feature type="DNA-binding region" description="H-T-H motif" evidence="5">
    <location>
        <begin position="24"/>
        <end position="43"/>
    </location>
</feature>
<dbReference type="Pfam" id="PF13977">
    <property type="entry name" value="TetR_C_6"/>
    <property type="match status" value="1"/>
</dbReference>
<evidence type="ECO:0000313" key="8">
    <source>
        <dbReference type="Proteomes" id="UP000321617"/>
    </source>
</evidence>
<dbReference type="InterPro" id="IPR009057">
    <property type="entry name" value="Homeodomain-like_sf"/>
</dbReference>
<feature type="domain" description="HTH tetR-type" evidence="6">
    <location>
        <begin position="1"/>
        <end position="61"/>
    </location>
</feature>
<accession>A0A562VA74</accession>
<dbReference type="InterPro" id="IPR001647">
    <property type="entry name" value="HTH_TetR"/>
</dbReference>